<comment type="subcellular location">
    <subcellularLocation>
        <location evidence="1">Mitochondrion</location>
    </subcellularLocation>
</comment>
<evidence type="ECO:0000256" key="12">
    <source>
        <dbReference type="ARBA" id="ARBA00041058"/>
    </source>
</evidence>
<dbReference type="PANTHER" id="PTHR43981:SF2">
    <property type="entry name" value="ENOYL-[ACYL-CARRIER-PROTEIN] REDUCTASE, MITOCHONDRIAL"/>
    <property type="match status" value="1"/>
</dbReference>
<dbReference type="EC" id="1.3.1.104" evidence="11"/>
<evidence type="ECO:0000256" key="13">
    <source>
        <dbReference type="ARBA" id="ARBA00042123"/>
    </source>
</evidence>
<evidence type="ECO:0000256" key="3">
    <source>
        <dbReference type="ARBA" id="ARBA00022516"/>
    </source>
</evidence>
<dbReference type="InterPro" id="IPR013149">
    <property type="entry name" value="ADH-like_C"/>
</dbReference>
<evidence type="ECO:0000256" key="8">
    <source>
        <dbReference type="ARBA" id="ARBA00023098"/>
    </source>
</evidence>
<organism evidence="17">
    <name type="scientific">Strongyloides ratti</name>
    <name type="common">Parasitic roundworm</name>
    <dbReference type="NCBI Taxonomy" id="34506"/>
    <lineage>
        <taxon>Eukaryota</taxon>
        <taxon>Metazoa</taxon>
        <taxon>Ecdysozoa</taxon>
        <taxon>Nematoda</taxon>
        <taxon>Chromadorea</taxon>
        <taxon>Rhabditida</taxon>
        <taxon>Tylenchina</taxon>
        <taxon>Panagrolaimomorpha</taxon>
        <taxon>Strongyloidoidea</taxon>
        <taxon>Strongyloididae</taxon>
        <taxon>Strongyloides</taxon>
    </lineage>
</organism>
<dbReference type="FunFam" id="3.40.50.720:FF:000112">
    <property type="entry name" value="Enoyl-[acyl-carrier-protein] reductase 1, mitochondrial"/>
    <property type="match status" value="1"/>
</dbReference>
<dbReference type="Gene3D" id="3.40.50.720">
    <property type="entry name" value="NAD(P)-binding Rossmann-like Domain"/>
    <property type="match status" value="1"/>
</dbReference>
<feature type="domain" description="Enoyl reductase (ER)" evidence="16">
    <location>
        <begin position="224"/>
        <end position="537"/>
    </location>
</feature>
<evidence type="ECO:0000256" key="1">
    <source>
        <dbReference type="ARBA" id="ARBA00004173"/>
    </source>
</evidence>
<keyword evidence="5" id="KW-0521">NADP</keyword>
<evidence type="ECO:0000256" key="4">
    <source>
        <dbReference type="ARBA" id="ARBA00022832"/>
    </source>
</evidence>
<keyword evidence="9" id="KW-0496">Mitochondrion</keyword>
<reference evidence="17" key="2">
    <citation type="submission" date="2014-09" db="EMBL/GenBank/DDBJ databases">
        <authorList>
            <person name="Aslett A.Martin."/>
        </authorList>
    </citation>
    <scope>NUCLEOTIDE SEQUENCE</scope>
    <source>
        <strain evidence="17">ED321 Heterogonic</strain>
    </source>
</reference>
<evidence type="ECO:0000256" key="9">
    <source>
        <dbReference type="ARBA" id="ARBA00023128"/>
    </source>
</evidence>
<dbReference type="InterPro" id="IPR011032">
    <property type="entry name" value="GroES-like_sf"/>
</dbReference>
<keyword evidence="3" id="KW-0444">Lipid biosynthesis</keyword>
<dbReference type="SUPFAM" id="SSF50129">
    <property type="entry name" value="GroES-like"/>
    <property type="match status" value="1"/>
</dbReference>
<dbReference type="eggNOG" id="KOG0025">
    <property type="taxonomic scope" value="Eukaryota"/>
</dbReference>
<dbReference type="OrthoDB" id="7482721at2759"/>
<evidence type="ECO:0000256" key="10">
    <source>
        <dbReference type="ARBA" id="ARBA00023160"/>
    </source>
</evidence>
<feature type="signal peptide" evidence="15">
    <location>
        <begin position="1"/>
        <end position="25"/>
    </location>
</feature>
<keyword evidence="18" id="KW-1185">Reference proteome</keyword>
<dbReference type="CTD" id="36376612"/>
<evidence type="ECO:0000256" key="7">
    <source>
        <dbReference type="ARBA" id="ARBA00023002"/>
    </source>
</evidence>
<evidence type="ECO:0000313" key="17">
    <source>
        <dbReference type="EMBL" id="CEF64247.1"/>
    </source>
</evidence>
<keyword evidence="6" id="KW-0809">Transit peptide</keyword>
<dbReference type="STRING" id="34506.A0A090L3H5"/>
<comment type="catalytic activity">
    <reaction evidence="14">
        <text>a 2,3-saturated acyl-[ACP] + NADP(+) = a (2E)-enoyl-[ACP] + NADPH + H(+)</text>
        <dbReference type="Rhea" id="RHEA:22564"/>
        <dbReference type="Rhea" id="RHEA-COMP:9925"/>
        <dbReference type="Rhea" id="RHEA-COMP:9926"/>
        <dbReference type="ChEBI" id="CHEBI:15378"/>
        <dbReference type="ChEBI" id="CHEBI:57783"/>
        <dbReference type="ChEBI" id="CHEBI:58349"/>
        <dbReference type="ChEBI" id="CHEBI:78784"/>
        <dbReference type="ChEBI" id="CHEBI:78785"/>
        <dbReference type="EC" id="1.3.1.104"/>
    </reaction>
</comment>
<evidence type="ECO:0000256" key="15">
    <source>
        <dbReference type="SAM" id="SignalP"/>
    </source>
</evidence>
<dbReference type="CDD" id="cd08290">
    <property type="entry name" value="ETR"/>
    <property type="match status" value="1"/>
</dbReference>
<evidence type="ECO:0000256" key="5">
    <source>
        <dbReference type="ARBA" id="ARBA00022857"/>
    </source>
</evidence>
<keyword evidence="4" id="KW-0276">Fatty acid metabolism</keyword>
<dbReference type="WBParaSite" id="SRAE_1000250200.1">
    <property type="protein sequence ID" value="SRAE_1000250200.1"/>
    <property type="gene ID" value="WBGene00259117"/>
</dbReference>
<dbReference type="SMART" id="SM00829">
    <property type="entry name" value="PKS_ER"/>
    <property type="match status" value="1"/>
</dbReference>
<keyword evidence="10" id="KW-0275">Fatty acid biosynthesis</keyword>
<reference evidence="18" key="1">
    <citation type="submission" date="2014-09" db="EMBL/GenBank/DDBJ databases">
        <authorList>
            <person name="Martin A.A."/>
        </authorList>
    </citation>
    <scope>NUCLEOTIDE SEQUENCE</scope>
    <source>
        <strain evidence="18">ED321</strain>
    </source>
</reference>
<comment type="similarity">
    <text evidence="2">Belongs to the zinc-containing alcohol dehydrogenase family. Quinone oxidoreductase subfamily.</text>
</comment>
<gene>
    <name evidence="17 19 20" type="ORF">SRAE_1000250200</name>
</gene>
<keyword evidence="15" id="KW-0732">Signal</keyword>
<dbReference type="InterPro" id="IPR051034">
    <property type="entry name" value="Mito_Enoyl-ACP_Reductase"/>
</dbReference>
<dbReference type="GO" id="GO:0005739">
    <property type="term" value="C:mitochondrion"/>
    <property type="evidence" value="ECO:0007669"/>
    <property type="project" value="UniProtKB-SubCell"/>
</dbReference>
<dbReference type="AlphaFoldDB" id="A0A090L3H5"/>
<dbReference type="GeneID" id="36376612"/>
<dbReference type="GO" id="GO:0141148">
    <property type="term" value="F:enoyl-[acyl-carrier-protein] reductase (NADPH) activity"/>
    <property type="evidence" value="ECO:0007669"/>
    <property type="project" value="UniProtKB-EC"/>
</dbReference>
<dbReference type="EMBL" id="LN609528">
    <property type="protein sequence ID" value="CEF64247.1"/>
    <property type="molecule type" value="Genomic_DNA"/>
</dbReference>
<evidence type="ECO:0000256" key="11">
    <source>
        <dbReference type="ARBA" id="ARBA00038963"/>
    </source>
</evidence>
<evidence type="ECO:0000313" key="19">
    <source>
        <dbReference type="WBParaSite" id="SRAE_1000250200.1"/>
    </source>
</evidence>
<dbReference type="InterPro" id="IPR020843">
    <property type="entry name" value="ER"/>
</dbReference>
<accession>A0A090L3H5</accession>
<dbReference type="RefSeq" id="XP_024503448.1">
    <property type="nucleotide sequence ID" value="XM_024649587.1"/>
</dbReference>
<keyword evidence="8" id="KW-0443">Lipid metabolism</keyword>
<dbReference type="eggNOG" id="KOG1966">
    <property type="taxonomic scope" value="Eukaryota"/>
</dbReference>
<sequence length="541" mass="62120">MRKIKSFSILLLGVFINITTENVNTTIIECPSNNIIAMKCSKRIHNLFTKFFHIDQIKGILDISMEPIFNNSLVQNKVIQDIINYFKNTIDRNQYETGALAYSYLSEKIGPLETMDLLKNSISTFIENMSPFIKQLKEMSKKLFKRKYDKCRIKNILHQMILQFFTRKRTRRIIAIIKKHINPLIKHLLIKMSSSKLFSLFSSRNIYLRRGLTGKKLVYEGYGDPLNVIKLQTTTIDENLINDQIIVKWLACPINPADINQIQGVYPVKPPLPATPGNEGCGVITKINENEKNLKVGDLVIPRISGLGTWRDYGIHKSSDVFRINKGFSIDNAATLQVNPPTAYRMLHDFISLKKGDFVIQNGANSAVGKFVIQLCRIYGYKSINIVRDRDDIDELKKELTDLGGDYIFTEQEFTTEVKKFSQCKLALNCVGGKSSLMLGRTLDHNGILVTYGGMSKQPVQCLTGPFIFKNISYKGFWMSHWYSVPENEMKRQKMYDDIYEMYKSGDLKNVKLQSSSLEDYETPLKNLQTTKIKQIFRNDN</sequence>
<evidence type="ECO:0000256" key="6">
    <source>
        <dbReference type="ARBA" id="ARBA00022946"/>
    </source>
</evidence>
<proteinExistence type="inferred from homology"/>
<dbReference type="Pfam" id="PF00107">
    <property type="entry name" value="ADH_zinc_N"/>
    <property type="match status" value="1"/>
</dbReference>
<evidence type="ECO:0000313" key="18">
    <source>
        <dbReference type="Proteomes" id="UP000035682"/>
    </source>
</evidence>
<name>A0A090L3H5_STRRB</name>
<keyword evidence="7" id="KW-0560">Oxidoreductase</keyword>
<dbReference type="InterPro" id="IPR036291">
    <property type="entry name" value="NAD(P)-bd_dom_sf"/>
</dbReference>
<feature type="chain" id="PRO_5015030442" description="Enoyl-[acyl-carrier-protein] reductase, mitochondrial" evidence="15">
    <location>
        <begin position="26"/>
        <end position="541"/>
    </location>
</feature>
<evidence type="ECO:0000256" key="14">
    <source>
        <dbReference type="ARBA" id="ARBA00048843"/>
    </source>
</evidence>
<reference evidence="19" key="3">
    <citation type="submission" date="2020-12" db="UniProtKB">
        <authorList>
            <consortium name="WormBaseParasite"/>
        </authorList>
    </citation>
    <scope>IDENTIFICATION</scope>
</reference>
<dbReference type="PANTHER" id="PTHR43981">
    <property type="entry name" value="ENOYL-[ACYL-CARRIER-PROTEIN] REDUCTASE, MITOCHONDRIAL"/>
    <property type="match status" value="1"/>
</dbReference>
<evidence type="ECO:0000313" key="20">
    <source>
        <dbReference type="WormBase" id="SRAE_1000250200"/>
    </source>
</evidence>
<dbReference type="SUPFAM" id="SSF51735">
    <property type="entry name" value="NAD(P)-binding Rossmann-fold domains"/>
    <property type="match status" value="1"/>
</dbReference>
<dbReference type="GO" id="GO:0006633">
    <property type="term" value="P:fatty acid biosynthetic process"/>
    <property type="evidence" value="ECO:0007669"/>
    <property type="project" value="UniProtKB-KW"/>
</dbReference>
<evidence type="ECO:0000256" key="2">
    <source>
        <dbReference type="ARBA" id="ARBA00010371"/>
    </source>
</evidence>
<dbReference type="Pfam" id="PF08240">
    <property type="entry name" value="ADH_N"/>
    <property type="match status" value="1"/>
</dbReference>
<dbReference type="Proteomes" id="UP000035682">
    <property type="component" value="Unplaced"/>
</dbReference>
<protein>
    <recommendedName>
        <fullName evidence="12">Enoyl-[acyl-carrier-protein] reductase, mitochondrial</fullName>
        <ecNumber evidence="11">1.3.1.104</ecNumber>
    </recommendedName>
    <alternativeName>
        <fullName evidence="13">2-enoyl thioester reductase</fullName>
    </alternativeName>
</protein>
<dbReference type="InterPro" id="IPR013154">
    <property type="entry name" value="ADH-like_N"/>
</dbReference>
<evidence type="ECO:0000259" key="16">
    <source>
        <dbReference type="SMART" id="SM00829"/>
    </source>
</evidence>
<dbReference type="WormBase" id="SRAE_1000250200">
    <property type="protein sequence ID" value="SRP02903"/>
    <property type="gene ID" value="WBGene00259117"/>
</dbReference>
<dbReference type="Gene3D" id="3.90.180.10">
    <property type="entry name" value="Medium-chain alcohol dehydrogenases, catalytic domain"/>
    <property type="match status" value="1"/>
</dbReference>